<name>A0A5B7F1S1_PORTR</name>
<keyword evidence="2" id="KW-1185">Reference proteome</keyword>
<protein>
    <submittedName>
        <fullName evidence="1">Uncharacterized protein</fullName>
    </submittedName>
</protein>
<dbReference type="Proteomes" id="UP000324222">
    <property type="component" value="Unassembled WGS sequence"/>
</dbReference>
<comment type="caution">
    <text evidence="1">The sequence shown here is derived from an EMBL/GenBank/DDBJ whole genome shotgun (WGS) entry which is preliminary data.</text>
</comment>
<sequence length="96" mass="10584">MLAMLSLTHAPYTSDLISARHNMPLLSLPGTHSQATCIRRFTERNTIAQSFSNSDLFSPTTSPLPSRGQFYHLRTTHLRDVGGRDGGSDDEYIGSC</sequence>
<reference evidence="1 2" key="1">
    <citation type="submission" date="2019-05" db="EMBL/GenBank/DDBJ databases">
        <title>Another draft genome of Portunus trituberculatus and its Hox gene families provides insights of decapod evolution.</title>
        <authorList>
            <person name="Jeong J.-H."/>
            <person name="Song I."/>
            <person name="Kim S."/>
            <person name="Choi T."/>
            <person name="Kim D."/>
            <person name="Ryu S."/>
            <person name="Kim W."/>
        </authorList>
    </citation>
    <scope>NUCLEOTIDE SEQUENCE [LARGE SCALE GENOMIC DNA]</scope>
    <source>
        <tissue evidence="1">Muscle</tissue>
    </source>
</reference>
<accession>A0A5B7F1S1</accession>
<dbReference type="AlphaFoldDB" id="A0A5B7F1S1"/>
<dbReference type="EMBL" id="VSRR010004245">
    <property type="protein sequence ID" value="MPC39053.1"/>
    <property type="molecule type" value="Genomic_DNA"/>
</dbReference>
<proteinExistence type="predicted"/>
<evidence type="ECO:0000313" key="1">
    <source>
        <dbReference type="EMBL" id="MPC39053.1"/>
    </source>
</evidence>
<gene>
    <name evidence="1" type="ORF">E2C01_032572</name>
</gene>
<organism evidence="1 2">
    <name type="scientific">Portunus trituberculatus</name>
    <name type="common">Swimming crab</name>
    <name type="synonym">Neptunus trituberculatus</name>
    <dbReference type="NCBI Taxonomy" id="210409"/>
    <lineage>
        <taxon>Eukaryota</taxon>
        <taxon>Metazoa</taxon>
        <taxon>Ecdysozoa</taxon>
        <taxon>Arthropoda</taxon>
        <taxon>Crustacea</taxon>
        <taxon>Multicrustacea</taxon>
        <taxon>Malacostraca</taxon>
        <taxon>Eumalacostraca</taxon>
        <taxon>Eucarida</taxon>
        <taxon>Decapoda</taxon>
        <taxon>Pleocyemata</taxon>
        <taxon>Brachyura</taxon>
        <taxon>Eubrachyura</taxon>
        <taxon>Portunoidea</taxon>
        <taxon>Portunidae</taxon>
        <taxon>Portuninae</taxon>
        <taxon>Portunus</taxon>
    </lineage>
</organism>
<evidence type="ECO:0000313" key="2">
    <source>
        <dbReference type="Proteomes" id="UP000324222"/>
    </source>
</evidence>